<protein>
    <recommendedName>
        <fullName evidence="1">DUF5655 domain-containing protein</fullName>
    </recommendedName>
</protein>
<organism evidence="2 3">
    <name type="scientific">Chitinophaga oryziterrae</name>
    <dbReference type="NCBI Taxonomy" id="1031224"/>
    <lineage>
        <taxon>Bacteria</taxon>
        <taxon>Pseudomonadati</taxon>
        <taxon>Bacteroidota</taxon>
        <taxon>Chitinophagia</taxon>
        <taxon>Chitinophagales</taxon>
        <taxon>Chitinophagaceae</taxon>
        <taxon>Chitinophaga</taxon>
    </lineage>
</organism>
<comment type="caution">
    <text evidence="2">The sequence shown here is derived from an EMBL/GenBank/DDBJ whole genome shotgun (WGS) entry which is preliminary data.</text>
</comment>
<sequence>MNDFLQGKPQPAIELFNHLVSSFDEIGPVSLHPAKTMIGIAATKKFAYVIQFGKNFIDLVIPFKQRYDDNLCFHKIKPVPGSDDVNHHVRIYSKDDINEEVRGFLKMAYDNNA</sequence>
<evidence type="ECO:0000259" key="1">
    <source>
        <dbReference type="Pfam" id="PF18899"/>
    </source>
</evidence>
<accession>A0A6N8JDN4</accession>
<feature type="domain" description="DUF5655" evidence="1">
    <location>
        <begin position="1"/>
        <end position="112"/>
    </location>
</feature>
<dbReference type="Pfam" id="PF18899">
    <property type="entry name" value="DUF5655"/>
    <property type="match status" value="1"/>
</dbReference>
<dbReference type="AlphaFoldDB" id="A0A6N8JDN4"/>
<dbReference type="RefSeq" id="WP_157300859.1">
    <property type="nucleotide sequence ID" value="NZ_BAAAZB010000005.1"/>
</dbReference>
<dbReference type="Proteomes" id="UP000468388">
    <property type="component" value="Unassembled WGS sequence"/>
</dbReference>
<dbReference type="EMBL" id="WRXO01000004">
    <property type="protein sequence ID" value="MVT42232.1"/>
    <property type="molecule type" value="Genomic_DNA"/>
</dbReference>
<reference evidence="2 3" key="1">
    <citation type="submission" date="2019-12" db="EMBL/GenBank/DDBJ databases">
        <title>The draft genomic sequence of strain Chitinophaga oryziterrae JCM 16595.</title>
        <authorList>
            <person name="Zhang X."/>
        </authorList>
    </citation>
    <scope>NUCLEOTIDE SEQUENCE [LARGE SCALE GENOMIC DNA]</scope>
    <source>
        <strain evidence="2 3">JCM 16595</strain>
    </source>
</reference>
<gene>
    <name evidence="2" type="ORF">GO495_16700</name>
</gene>
<name>A0A6N8JDN4_9BACT</name>
<evidence type="ECO:0000313" key="2">
    <source>
        <dbReference type="EMBL" id="MVT42232.1"/>
    </source>
</evidence>
<proteinExistence type="predicted"/>
<keyword evidence="3" id="KW-1185">Reference proteome</keyword>
<evidence type="ECO:0000313" key="3">
    <source>
        <dbReference type="Proteomes" id="UP000468388"/>
    </source>
</evidence>
<dbReference type="InterPro" id="IPR043714">
    <property type="entry name" value="DUF5655"/>
</dbReference>
<dbReference type="OrthoDB" id="671474at2"/>